<dbReference type="InterPro" id="IPR003010">
    <property type="entry name" value="C-N_Hydrolase"/>
</dbReference>
<dbReference type="Pfam" id="PF00795">
    <property type="entry name" value="CN_hydrolase"/>
    <property type="match status" value="1"/>
</dbReference>
<dbReference type="PANTHER" id="PTHR46044:SF1">
    <property type="entry name" value="CN HYDROLASE DOMAIN-CONTAINING PROTEIN"/>
    <property type="match status" value="1"/>
</dbReference>
<dbReference type="AlphaFoldDB" id="A0A382MUK5"/>
<organism evidence="3">
    <name type="scientific">marine metagenome</name>
    <dbReference type="NCBI Taxonomy" id="408172"/>
    <lineage>
        <taxon>unclassified sequences</taxon>
        <taxon>metagenomes</taxon>
        <taxon>ecological metagenomes</taxon>
    </lineage>
</organism>
<dbReference type="PANTHER" id="PTHR46044">
    <property type="entry name" value="NITRILASE"/>
    <property type="match status" value="1"/>
</dbReference>
<dbReference type="InterPro" id="IPR036526">
    <property type="entry name" value="C-N_Hydrolase_sf"/>
</dbReference>
<accession>A0A382MUK5</accession>
<protein>
    <recommendedName>
        <fullName evidence="2">CN hydrolase domain-containing protein</fullName>
    </recommendedName>
</protein>
<dbReference type="PROSITE" id="PS50263">
    <property type="entry name" value="CN_HYDROLASE"/>
    <property type="match status" value="1"/>
</dbReference>
<dbReference type="CDD" id="cd07564">
    <property type="entry name" value="nitrilases_CHs"/>
    <property type="match status" value="1"/>
</dbReference>
<dbReference type="PROSITE" id="PS00920">
    <property type="entry name" value="NITRIL_CHT_1"/>
    <property type="match status" value="1"/>
</dbReference>
<sequence length="326" mass="35246">GVCLPTNLSPTVLHGVRVLHNGTMRIAAVQASPVFLDRAATIGVVLEHLAEAGAGGADLVAFPEVFIPGYPVWLDLTNAAAWEDPDQQETFARYVDQAVEVHGTEFGQVVEAVRDTGAFAYVGVVERAASGGSVYCSLVAIDPLNGIVGVHRKMKPTYGERLVWADGDGAGLVAHRHRGATLTGLNCWENWMPLARTAMYATGSEVHVAAWPGSVGLTEDITRFVAREGRLFVISVGALYCSDDLPDDFPLKDQLPDGMRYHNGGTCIAGPDGRWIVEPVNAEDGIVWADLDLGEVRRQRQNFDPTGHYSRPDVLHLEVDRTRLAP</sequence>
<feature type="non-terminal residue" evidence="3">
    <location>
        <position position="1"/>
    </location>
</feature>
<dbReference type="Gene3D" id="3.60.110.10">
    <property type="entry name" value="Carbon-nitrogen hydrolase"/>
    <property type="match status" value="1"/>
</dbReference>
<gene>
    <name evidence="3" type="ORF">METZ01_LOCUS305537</name>
</gene>
<comment type="similarity">
    <text evidence="1">Belongs to the carbon-nitrogen hydrolase superfamily. Nitrilase family.</text>
</comment>
<evidence type="ECO:0000259" key="2">
    <source>
        <dbReference type="PROSITE" id="PS50263"/>
    </source>
</evidence>
<name>A0A382MUK5_9ZZZZ</name>
<proteinExistence type="inferred from homology"/>
<reference evidence="3" key="1">
    <citation type="submission" date="2018-05" db="EMBL/GenBank/DDBJ databases">
        <authorList>
            <person name="Lanie J.A."/>
            <person name="Ng W.-L."/>
            <person name="Kazmierczak K.M."/>
            <person name="Andrzejewski T.M."/>
            <person name="Davidsen T.M."/>
            <person name="Wayne K.J."/>
            <person name="Tettelin H."/>
            <person name="Glass J.I."/>
            <person name="Rusch D."/>
            <person name="Podicherti R."/>
            <person name="Tsui H.-C.T."/>
            <person name="Winkler M.E."/>
        </authorList>
    </citation>
    <scope>NUCLEOTIDE SEQUENCE</scope>
</reference>
<evidence type="ECO:0000256" key="1">
    <source>
        <dbReference type="ARBA" id="ARBA00008129"/>
    </source>
</evidence>
<dbReference type="GO" id="GO:0000257">
    <property type="term" value="F:nitrilase activity"/>
    <property type="evidence" value="ECO:0007669"/>
    <property type="project" value="UniProtKB-ARBA"/>
</dbReference>
<dbReference type="EMBL" id="UINC01096086">
    <property type="protein sequence ID" value="SVC52683.1"/>
    <property type="molecule type" value="Genomic_DNA"/>
</dbReference>
<feature type="domain" description="CN hydrolase" evidence="2">
    <location>
        <begin position="24"/>
        <end position="293"/>
    </location>
</feature>
<dbReference type="SUPFAM" id="SSF56317">
    <property type="entry name" value="Carbon-nitrogen hydrolase"/>
    <property type="match status" value="1"/>
</dbReference>
<dbReference type="InterPro" id="IPR044149">
    <property type="entry name" value="Nitrilases_CHs"/>
</dbReference>
<dbReference type="InterPro" id="IPR000132">
    <property type="entry name" value="Nitrilase/CN_hydratase_CS"/>
</dbReference>
<evidence type="ECO:0000313" key="3">
    <source>
        <dbReference type="EMBL" id="SVC52683.1"/>
    </source>
</evidence>